<protein>
    <submittedName>
        <fullName evidence="2">Uncharacterized protein</fullName>
    </submittedName>
</protein>
<dbReference type="EMBL" id="HBUF01030219">
    <property type="protein sequence ID" value="CAG6614407.1"/>
    <property type="molecule type" value="Transcribed_RNA"/>
</dbReference>
<name>A0A8D8LXN8_9HEMI</name>
<evidence type="ECO:0000313" key="2">
    <source>
        <dbReference type="EMBL" id="CAG6614403.1"/>
    </source>
</evidence>
<organism evidence="2">
    <name type="scientific">Cacopsylla melanoneura</name>
    <dbReference type="NCBI Taxonomy" id="428564"/>
    <lineage>
        <taxon>Eukaryota</taxon>
        <taxon>Metazoa</taxon>
        <taxon>Ecdysozoa</taxon>
        <taxon>Arthropoda</taxon>
        <taxon>Hexapoda</taxon>
        <taxon>Insecta</taxon>
        <taxon>Pterygota</taxon>
        <taxon>Neoptera</taxon>
        <taxon>Paraneoptera</taxon>
        <taxon>Hemiptera</taxon>
        <taxon>Sternorrhyncha</taxon>
        <taxon>Psylloidea</taxon>
        <taxon>Psyllidae</taxon>
        <taxon>Psyllinae</taxon>
        <taxon>Cacopsylla</taxon>
    </lineage>
</organism>
<reference evidence="2" key="1">
    <citation type="submission" date="2021-05" db="EMBL/GenBank/DDBJ databases">
        <authorList>
            <person name="Alioto T."/>
            <person name="Alioto T."/>
            <person name="Gomez Garrido J."/>
        </authorList>
    </citation>
    <scope>NUCLEOTIDE SEQUENCE</scope>
</reference>
<dbReference type="EMBL" id="HBUF01030218">
    <property type="protein sequence ID" value="CAG6614403.1"/>
    <property type="molecule type" value="Transcribed_RNA"/>
</dbReference>
<dbReference type="EMBL" id="HBUF01030217">
    <property type="protein sequence ID" value="CAG6614400.1"/>
    <property type="molecule type" value="Transcribed_RNA"/>
</dbReference>
<dbReference type="EMBL" id="HBUF01240588">
    <property type="protein sequence ID" value="CAG6676815.1"/>
    <property type="molecule type" value="Transcribed_RNA"/>
</dbReference>
<proteinExistence type="predicted"/>
<dbReference type="AlphaFoldDB" id="A0A8D8LXN8"/>
<feature type="region of interest" description="Disordered" evidence="1">
    <location>
        <begin position="50"/>
        <end position="104"/>
    </location>
</feature>
<sequence length="119" mass="13045">MTQQSRLGRSSSALQNQIGSPQIPLIIIWNLRHRQWISSSSVKARQCGIIKSGRGSPSATAVPKERMASSGPGTQRPGETGGSGNGRYQHTTFGRRGRSDYWNDPLDVCRQGESNFVCR</sequence>
<evidence type="ECO:0000256" key="1">
    <source>
        <dbReference type="SAM" id="MobiDB-lite"/>
    </source>
</evidence>
<accession>A0A8D8LXN8</accession>